<evidence type="ECO:0000259" key="2">
    <source>
        <dbReference type="PROSITE" id="PS50280"/>
    </source>
</evidence>
<evidence type="ECO:0000313" key="3">
    <source>
        <dbReference type="EMBL" id="CAB9510809.1"/>
    </source>
</evidence>
<dbReference type="Gene3D" id="2.170.270.10">
    <property type="entry name" value="SET domain"/>
    <property type="match status" value="1"/>
</dbReference>
<dbReference type="Pfam" id="PF00856">
    <property type="entry name" value="SET"/>
    <property type="match status" value="1"/>
</dbReference>
<evidence type="ECO:0000256" key="1">
    <source>
        <dbReference type="SAM" id="MobiDB-lite"/>
    </source>
</evidence>
<dbReference type="PROSITE" id="PS50280">
    <property type="entry name" value="SET"/>
    <property type="match status" value="1"/>
</dbReference>
<feature type="domain" description="SET" evidence="2">
    <location>
        <begin position="108"/>
        <end position="269"/>
    </location>
</feature>
<gene>
    <name evidence="3" type="ORF">SEMRO_453_G146230.1</name>
</gene>
<feature type="compositionally biased region" description="Polar residues" evidence="1">
    <location>
        <begin position="288"/>
        <end position="305"/>
    </location>
</feature>
<accession>A0A9N8E127</accession>
<comment type="caution">
    <text evidence="3">The sequence shown here is derived from an EMBL/GenBank/DDBJ whole genome shotgun (WGS) entry which is preliminary data.</text>
</comment>
<name>A0A9N8E127_9STRA</name>
<dbReference type="InterPro" id="IPR046341">
    <property type="entry name" value="SET_dom_sf"/>
</dbReference>
<dbReference type="OrthoDB" id="5560686at2759"/>
<dbReference type="InterPro" id="IPR001214">
    <property type="entry name" value="SET_dom"/>
</dbReference>
<evidence type="ECO:0000313" key="4">
    <source>
        <dbReference type="Proteomes" id="UP001153069"/>
    </source>
</evidence>
<organism evidence="3 4">
    <name type="scientific">Seminavis robusta</name>
    <dbReference type="NCBI Taxonomy" id="568900"/>
    <lineage>
        <taxon>Eukaryota</taxon>
        <taxon>Sar</taxon>
        <taxon>Stramenopiles</taxon>
        <taxon>Ochrophyta</taxon>
        <taxon>Bacillariophyta</taxon>
        <taxon>Bacillariophyceae</taxon>
        <taxon>Bacillariophycidae</taxon>
        <taxon>Naviculales</taxon>
        <taxon>Naviculaceae</taxon>
        <taxon>Seminavis</taxon>
    </lineage>
</organism>
<reference evidence="3" key="1">
    <citation type="submission" date="2020-06" db="EMBL/GenBank/DDBJ databases">
        <authorList>
            <consortium name="Plant Systems Biology data submission"/>
        </authorList>
    </citation>
    <scope>NUCLEOTIDE SEQUENCE</scope>
    <source>
        <strain evidence="3">D6</strain>
    </source>
</reference>
<dbReference type="SUPFAM" id="SSF82199">
    <property type="entry name" value="SET domain"/>
    <property type="match status" value="1"/>
</dbReference>
<keyword evidence="4" id="KW-1185">Reference proteome</keyword>
<sequence length="305" mass="34604">MKVRHNFDQCCEDPLALEERDEIQRQKAQRYGSVFVGLMILERWLELGDRPDQEVLAPMFTVFGQDCLREKLRQLCENPVDDLNGIKSLVHFTRRLLWESAVDPSSDDHLIVGRSKIPRAQQGLFAARHLPANRIICYYSGDIHSTQSSQSKSMLSDASYLLRIGTVSRQPWWYNVLGGNDNSVDSQDSRAIAALCSRDKWDEIVGEATATPELYVDPTNPTIKARYINDCLKDDFYNVTFVLEPNNERAAVVTLRDIQAGEELYVSYGRAYWDSMEATTGMVPQRLGASSNDNNTQQTSPSIEE</sequence>
<dbReference type="EMBL" id="CAICTM010000452">
    <property type="protein sequence ID" value="CAB9510809.1"/>
    <property type="molecule type" value="Genomic_DNA"/>
</dbReference>
<dbReference type="Proteomes" id="UP001153069">
    <property type="component" value="Unassembled WGS sequence"/>
</dbReference>
<feature type="region of interest" description="Disordered" evidence="1">
    <location>
        <begin position="285"/>
        <end position="305"/>
    </location>
</feature>
<dbReference type="AlphaFoldDB" id="A0A9N8E127"/>
<protein>
    <submittedName>
        <fullName evidence="3">SET domain</fullName>
    </submittedName>
</protein>
<dbReference type="SMART" id="SM00317">
    <property type="entry name" value="SET"/>
    <property type="match status" value="1"/>
</dbReference>
<proteinExistence type="predicted"/>